<dbReference type="Proteomes" id="UP000002808">
    <property type="component" value="Unassembled WGS sequence"/>
</dbReference>
<reference evidence="1 2" key="1">
    <citation type="submission" date="2012-08" db="EMBL/GenBank/DDBJ databases">
        <title>Comparative Sequence Analysis of H. pylori isolates.</title>
        <authorList>
            <person name="Blanchard T.G."/>
            <person name="Czinn S.J."/>
            <person name="McCracken C.M."/>
            <person name="Abolude K.A."/>
            <person name="Shefchek K.S."/>
            <person name="Maroo A.M."/>
            <person name="Santana-Cruz I.S."/>
            <person name="Tallon L.J."/>
            <person name="Ficke F.W.F."/>
        </authorList>
    </citation>
    <scope>NUCLEOTIDE SEQUENCE [LARGE SCALE GENOMIC DNA]</scope>
    <source>
        <strain evidence="1 2">R018c</strain>
    </source>
</reference>
<proteinExistence type="predicted"/>
<dbReference type="EMBL" id="AMOQ01000005">
    <property type="protein sequence ID" value="EKE79809.1"/>
    <property type="molecule type" value="Genomic_DNA"/>
</dbReference>
<organism evidence="1 2">
    <name type="scientific">Helicobacter pylori R018c</name>
    <dbReference type="NCBI Taxonomy" id="1145110"/>
    <lineage>
        <taxon>Bacteria</taxon>
        <taxon>Pseudomonadati</taxon>
        <taxon>Campylobacterota</taxon>
        <taxon>Epsilonproteobacteria</taxon>
        <taxon>Campylobacterales</taxon>
        <taxon>Helicobacteraceae</taxon>
        <taxon>Helicobacter</taxon>
    </lineage>
</organism>
<protein>
    <submittedName>
        <fullName evidence="1">Uncharacterized protein</fullName>
    </submittedName>
</protein>
<accession>K2KA02</accession>
<dbReference type="AlphaFoldDB" id="K2KA02"/>
<sequence length="42" mass="4746">MLAKRIDHSVLSTSTPFKTSKTCSKNSTKFVCVRKTIINPLY</sequence>
<gene>
    <name evidence="1" type="ORF">OUC_1294</name>
</gene>
<evidence type="ECO:0000313" key="2">
    <source>
        <dbReference type="Proteomes" id="UP000002808"/>
    </source>
</evidence>
<dbReference type="PATRIC" id="fig|1145110.4.peg.1267"/>
<comment type="caution">
    <text evidence="1">The sequence shown here is derived from an EMBL/GenBank/DDBJ whole genome shotgun (WGS) entry which is preliminary data.</text>
</comment>
<evidence type="ECO:0000313" key="1">
    <source>
        <dbReference type="EMBL" id="EKE79809.1"/>
    </source>
</evidence>
<name>K2KA02_HELPX</name>